<sequence>MNKSATVFGLMDINSQKQVVLVARALKWSSGGSEKVGHPSFHQPLMLWGLQYYCKSQYYFLPSTEGKDCTNMTVSGWVNSWPRLCTTVFLFEKQERCTGGLYKVCTEGPVHRGWDKLTVFNGDPMYKVYLERAAAKADFLQRGQPGNKLSGLVDSSEQEDGDEC</sequence>
<organism evidence="1 2">
    <name type="scientific">Myodes glareolus</name>
    <name type="common">Bank vole</name>
    <name type="synonym">Clethrionomys glareolus</name>
    <dbReference type="NCBI Taxonomy" id="447135"/>
    <lineage>
        <taxon>Eukaryota</taxon>
        <taxon>Metazoa</taxon>
        <taxon>Chordata</taxon>
        <taxon>Craniata</taxon>
        <taxon>Vertebrata</taxon>
        <taxon>Euteleostomi</taxon>
        <taxon>Mammalia</taxon>
        <taxon>Eutheria</taxon>
        <taxon>Euarchontoglires</taxon>
        <taxon>Glires</taxon>
        <taxon>Rodentia</taxon>
        <taxon>Myomorpha</taxon>
        <taxon>Muroidea</taxon>
        <taxon>Cricetidae</taxon>
        <taxon>Arvicolinae</taxon>
        <taxon>Myodes</taxon>
    </lineage>
</organism>
<name>A0AAW0H0Z8_MYOGA</name>
<dbReference type="PANTHER" id="PTHR12875">
    <property type="entry name" value="GOLGI TO ER TRAFFIC PROTEIN 4 HOMOLOG"/>
    <property type="match status" value="1"/>
</dbReference>
<dbReference type="GO" id="GO:0071818">
    <property type="term" value="C:BAT3 complex"/>
    <property type="evidence" value="ECO:0007669"/>
    <property type="project" value="TreeGrafter"/>
</dbReference>
<dbReference type="EMBL" id="JBBHLL010004030">
    <property type="protein sequence ID" value="KAK7795036.1"/>
    <property type="molecule type" value="Genomic_DNA"/>
</dbReference>
<dbReference type="Proteomes" id="UP001488838">
    <property type="component" value="Unassembled WGS sequence"/>
</dbReference>
<proteinExistence type="predicted"/>
<gene>
    <name evidence="1" type="ORF">U0070_011639</name>
</gene>
<evidence type="ECO:0000313" key="1">
    <source>
        <dbReference type="EMBL" id="KAK7795036.1"/>
    </source>
</evidence>
<reference evidence="1 2" key="1">
    <citation type="journal article" date="2023" name="bioRxiv">
        <title>Conserved and derived expression patterns and positive selection on dental genes reveal complex evolutionary context of ever-growing rodent molars.</title>
        <authorList>
            <person name="Calamari Z.T."/>
            <person name="Song A."/>
            <person name="Cohen E."/>
            <person name="Akter M."/>
            <person name="Roy R.D."/>
            <person name="Hallikas O."/>
            <person name="Christensen M.M."/>
            <person name="Li P."/>
            <person name="Marangoni P."/>
            <person name="Jernvall J."/>
            <person name="Klein O.D."/>
        </authorList>
    </citation>
    <scope>NUCLEOTIDE SEQUENCE [LARGE SCALE GENOMIC DNA]</scope>
    <source>
        <strain evidence="1">V071</strain>
    </source>
</reference>
<evidence type="ECO:0000313" key="2">
    <source>
        <dbReference type="Proteomes" id="UP001488838"/>
    </source>
</evidence>
<dbReference type="InterPro" id="IPR007317">
    <property type="entry name" value="GET4"/>
</dbReference>
<dbReference type="PANTHER" id="PTHR12875:SF0">
    <property type="entry name" value="GOLGI TO ER TRAFFIC PROTEIN 4 HOMOLOG"/>
    <property type="match status" value="1"/>
</dbReference>
<protein>
    <submittedName>
        <fullName evidence="1">Uncharacterized protein</fullName>
    </submittedName>
</protein>
<comment type="caution">
    <text evidence="1">The sequence shown here is derived from an EMBL/GenBank/DDBJ whole genome shotgun (WGS) entry which is preliminary data.</text>
</comment>
<dbReference type="AlphaFoldDB" id="A0AAW0H0Z8"/>
<accession>A0AAW0H0Z8</accession>
<keyword evidence="2" id="KW-1185">Reference proteome</keyword>
<dbReference type="GO" id="GO:0045048">
    <property type="term" value="P:protein insertion into ER membrane"/>
    <property type="evidence" value="ECO:0007669"/>
    <property type="project" value="InterPro"/>
</dbReference>